<reference evidence="3" key="1">
    <citation type="submission" date="2016-10" db="EMBL/GenBank/DDBJ databases">
        <authorList>
            <person name="Varghese N."/>
            <person name="Submissions S."/>
        </authorList>
    </citation>
    <scope>NUCLEOTIDE SEQUENCE [LARGE SCALE GENOMIC DNA]</scope>
    <source>
        <strain evidence="3">IBRC-M10078</strain>
    </source>
</reference>
<dbReference type="Pfam" id="PF00293">
    <property type="entry name" value="NUDIX"/>
    <property type="match status" value="1"/>
</dbReference>
<accession>A0A1H0SZ75</accession>
<evidence type="ECO:0000313" key="3">
    <source>
        <dbReference type="Proteomes" id="UP000199159"/>
    </source>
</evidence>
<dbReference type="GO" id="GO:0016853">
    <property type="term" value="F:isomerase activity"/>
    <property type="evidence" value="ECO:0007669"/>
    <property type="project" value="UniProtKB-KW"/>
</dbReference>
<protein>
    <submittedName>
        <fullName evidence="2">Isopentenyldiphosphate isomerase</fullName>
    </submittedName>
</protein>
<dbReference type="Gene3D" id="3.90.79.10">
    <property type="entry name" value="Nucleoside Triphosphate Pyrophosphohydrolase"/>
    <property type="match status" value="1"/>
</dbReference>
<evidence type="ECO:0000259" key="1">
    <source>
        <dbReference type="PROSITE" id="PS51462"/>
    </source>
</evidence>
<proteinExistence type="predicted"/>
<dbReference type="EMBL" id="FNJU01000003">
    <property type="protein sequence ID" value="SDP46528.1"/>
    <property type="molecule type" value="Genomic_DNA"/>
</dbReference>
<name>A0A1H0SZ75_9BACI</name>
<keyword evidence="3" id="KW-1185">Reference proteome</keyword>
<dbReference type="Proteomes" id="UP000199159">
    <property type="component" value="Unassembled WGS sequence"/>
</dbReference>
<feature type="domain" description="Nudix hydrolase" evidence="1">
    <location>
        <begin position="28"/>
        <end position="166"/>
    </location>
</feature>
<evidence type="ECO:0000313" key="2">
    <source>
        <dbReference type="EMBL" id="SDP46528.1"/>
    </source>
</evidence>
<dbReference type="PANTHER" id="PTHR10885">
    <property type="entry name" value="ISOPENTENYL-DIPHOSPHATE DELTA-ISOMERASE"/>
    <property type="match status" value="1"/>
</dbReference>
<dbReference type="SUPFAM" id="SSF55811">
    <property type="entry name" value="Nudix"/>
    <property type="match status" value="1"/>
</dbReference>
<dbReference type="PROSITE" id="PS51462">
    <property type="entry name" value="NUDIX"/>
    <property type="match status" value="1"/>
</dbReference>
<sequence>MSEELKIFDKKRNEIGVAQRDQVHIHGYWHETFHCWFVDKKDGVNHIYFQKRSDVKKDYPNLLDITAAGHILSNESVSDGIREVREELGINVEMEELIPLGIIEDCIISNSFIDREFGHVYVYHMKDKDTFILQQEEVSGIAKTRFDDFFDLCLGEKDTIKIEGFEINEFGKTFNYIKSVSLNEFVPHQRTYLENVAKLIADNLRS</sequence>
<keyword evidence="2" id="KW-0413">Isomerase</keyword>
<dbReference type="OrthoDB" id="9780586at2"/>
<dbReference type="RefSeq" id="WP_090851849.1">
    <property type="nucleotide sequence ID" value="NZ_FNJU01000003.1"/>
</dbReference>
<dbReference type="CDD" id="cd04692">
    <property type="entry name" value="NUDIX_Hydrolase"/>
    <property type="match status" value="1"/>
</dbReference>
<dbReference type="STRING" id="930152.SAMN05216565_103175"/>
<dbReference type="PANTHER" id="PTHR10885:SF0">
    <property type="entry name" value="ISOPENTENYL-DIPHOSPHATE DELTA-ISOMERASE"/>
    <property type="match status" value="1"/>
</dbReference>
<dbReference type="InterPro" id="IPR000086">
    <property type="entry name" value="NUDIX_hydrolase_dom"/>
</dbReference>
<dbReference type="InterPro" id="IPR015797">
    <property type="entry name" value="NUDIX_hydrolase-like_dom_sf"/>
</dbReference>
<gene>
    <name evidence="2" type="ORF">SAMN05216565_103175</name>
</gene>
<dbReference type="AlphaFoldDB" id="A0A1H0SZ75"/>
<organism evidence="2 3">
    <name type="scientific">Litchfieldia salsa</name>
    <dbReference type="NCBI Taxonomy" id="930152"/>
    <lineage>
        <taxon>Bacteria</taxon>
        <taxon>Bacillati</taxon>
        <taxon>Bacillota</taxon>
        <taxon>Bacilli</taxon>
        <taxon>Bacillales</taxon>
        <taxon>Bacillaceae</taxon>
        <taxon>Litchfieldia</taxon>
    </lineage>
</organism>